<dbReference type="SMART" id="SM00978">
    <property type="entry name" value="Tim44"/>
    <property type="match status" value="1"/>
</dbReference>
<feature type="compositionally biased region" description="Low complexity" evidence="1">
    <location>
        <begin position="92"/>
        <end position="123"/>
    </location>
</feature>
<reference evidence="4 5" key="1">
    <citation type="submission" date="2020-04" db="EMBL/GenBank/DDBJ databases">
        <authorList>
            <person name="De Canck E."/>
        </authorList>
    </citation>
    <scope>NUCLEOTIDE SEQUENCE [LARGE SCALE GENOMIC DNA]</scope>
    <source>
        <strain evidence="4 5">LMG 27174</strain>
    </source>
</reference>
<name>A0A6J5B8E4_9BURK</name>
<evidence type="ECO:0000256" key="1">
    <source>
        <dbReference type="SAM" id="MobiDB-lite"/>
    </source>
</evidence>
<keyword evidence="2" id="KW-0472">Membrane</keyword>
<feature type="transmembrane region" description="Helical" evidence="2">
    <location>
        <begin position="163"/>
        <end position="181"/>
    </location>
</feature>
<proteinExistence type="predicted"/>
<dbReference type="InterPro" id="IPR007379">
    <property type="entry name" value="Tim44-like_dom"/>
</dbReference>
<dbReference type="PANTHER" id="PTHR41542">
    <property type="entry name" value="BLL5807 PROTEIN"/>
    <property type="match status" value="1"/>
</dbReference>
<dbReference type="EMBL" id="CADIJZ010000011">
    <property type="protein sequence ID" value="CAB3696364.1"/>
    <property type="molecule type" value="Genomic_DNA"/>
</dbReference>
<dbReference type="PANTHER" id="PTHR41542:SF1">
    <property type="entry name" value="BLL5807 PROTEIN"/>
    <property type="match status" value="1"/>
</dbReference>
<feature type="domain" description="Tim44-like" evidence="3">
    <location>
        <begin position="234"/>
        <end position="365"/>
    </location>
</feature>
<evidence type="ECO:0000259" key="3">
    <source>
        <dbReference type="SMART" id="SM00978"/>
    </source>
</evidence>
<dbReference type="AlphaFoldDB" id="A0A6J5B8E4"/>
<organism evidence="4 5">
    <name type="scientific">Paraburkholderia rhynchosiae</name>
    <dbReference type="NCBI Taxonomy" id="487049"/>
    <lineage>
        <taxon>Bacteria</taxon>
        <taxon>Pseudomonadati</taxon>
        <taxon>Pseudomonadota</taxon>
        <taxon>Betaproteobacteria</taxon>
        <taxon>Burkholderiales</taxon>
        <taxon>Burkholderiaceae</taxon>
        <taxon>Paraburkholderia</taxon>
    </lineage>
</organism>
<dbReference type="Pfam" id="PF04280">
    <property type="entry name" value="Tim44"/>
    <property type="match status" value="1"/>
</dbReference>
<feature type="region of interest" description="Disordered" evidence="1">
    <location>
        <begin position="192"/>
        <end position="221"/>
    </location>
</feature>
<evidence type="ECO:0000313" key="4">
    <source>
        <dbReference type="EMBL" id="CAB3696364.1"/>
    </source>
</evidence>
<dbReference type="InterPro" id="IPR032710">
    <property type="entry name" value="NTF2-like_dom_sf"/>
</dbReference>
<keyword evidence="2" id="KW-0812">Transmembrane</keyword>
<feature type="compositionally biased region" description="Polar residues" evidence="1">
    <location>
        <begin position="197"/>
        <end position="209"/>
    </location>
</feature>
<gene>
    <name evidence="4" type="ORF">LMG27174_03442</name>
</gene>
<dbReference type="SUPFAM" id="SSF54427">
    <property type="entry name" value="NTF2-like"/>
    <property type="match status" value="1"/>
</dbReference>
<protein>
    <recommendedName>
        <fullName evidence="3">Tim44-like domain-containing protein</fullName>
    </recommendedName>
</protein>
<evidence type="ECO:0000313" key="5">
    <source>
        <dbReference type="Proteomes" id="UP000494205"/>
    </source>
</evidence>
<evidence type="ECO:0000256" key="2">
    <source>
        <dbReference type="SAM" id="Phobius"/>
    </source>
</evidence>
<feature type="region of interest" description="Disordered" evidence="1">
    <location>
        <begin position="84"/>
        <end position="123"/>
    </location>
</feature>
<sequence length="368" mass="39275">MAGFRLAGGKFNDPKIITVRKLPRDKHDAQRGRSPTYQERLFMYRQTIDQLRRVTSKLTRGTVALGLAGVLALGALASNDAEAKRVGGGQSMGRQSQMASPSAPAQRSQQAQPAQQAAHAPAAAPARNRWLGPLAGLAAGFGIAALLSSLGLGAGLAQMLSNALLIGLVVFAGVMLFRFIANRRRPDLAYGHGATNRAHTNGSPLQHQSGHARPDTNFFGTQRTATNSAGAAGAGTAVTAAAGQSFGLDQPELMASAKTMFMRLQSAWDRNDQGDLFELTTPEMFAQIKRDLENRGSEPNSTEVPQLNAEVLGVQSNASETLVSVRFYGQMREDGAATAQPFVEVWNIVRGTQGDEAWRLAGIQQLER</sequence>
<keyword evidence="2" id="KW-1133">Transmembrane helix</keyword>
<feature type="transmembrane region" description="Helical" evidence="2">
    <location>
        <begin position="134"/>
        <end position="157"/>
    </location>
</feature>
<accession>A0A6J5B8E4</accession>
<dbReference type="Proteomes" id="UP000494205">
    <property type="component" value="Unassembled WGS sequence"/>
</dbReference>